<gene>
    <name evidence="2" type="ORF">SAMN05444169_8591</name>
</gene>
<evidence type="ECO:0000313" key="2">
    <source>
        <dbReference type="EMBL" id="SHH65357.1"/>
    </source>
</evidence>
<dbReference type="EMBL" id="LT670818">
    <property type="protein sequence ID" value="SHH65357.1"/>
    <property type="molecule type" value="Genomic_DNA"/>
</dbReference>
<organism evidence="2 3">
    <name type="scientific">Bradyrhizobium erythrophlei</name>
    <dbReference type="NCBI Taxonomy" id="1437360"/>
    <lineage>
        <taxon>Bacteria</taxon>
        <taxon>Pseudomonadati</taxon>
        <taxon>Pseudomonadota</taxon>
        <taxon>Alphaproteobacteria</taxon>
        <taxon>Hyphomicrobiales</taxon>
        <taxon>Nitrobacteraceae</taxon>
        <taxon>Bradyrhizobium</taxon>
    </lineage>
</organism>
<dbReference type="Proteomes" id="UP000190675">
    <property type="component" value="Chromosome I"/>
</dbReference>
<dbReference type="RefSeq" id="WP_079572022.1">
    <property type="nucleotide sequence ID" value="NZ_LT670818.1"/>
</dbReference>
<evidence type="ECO:0000259" key="1">
    <source>
        <dbReference type="Pfam" id="PF07483"/>
    </source>
</evidence>
<dbReference type="NCBIfam" id="NF038122">
    <property type="entry name" value="metallo_LGF"/>
    <property type="match status" value="1"/>
</dbReference>
<dbReference type="AlphaFoldDB" id="A0A1M5UQQ5"/>
<feature type="domain" description="Tryptophan-rich" evidence="1">
    <location>
        <begin position="334"/>
        <end position="439"/>
    </location>
</feature>
<dbReference type="Pfam" id="PF07483">
    <property type="entry name" value="W_rich_C"/>
    <property type="match status" value="4"/>
</dbReference>
<protein>
    <submittedName>
        <fullName evidence="2">Tryptophan-rich Synechocystis species C-terminal domain-containing protein</fullName>
    </submittedName>
</protein>
<reference evidence="2 3" key="1">
    <citation type="submission" date="2016-11" db="EMBL/GenBank/DDBJ databases">
        <authorList>
            <person name="Jaros S."/>
            <person name="Januszkiewicz K."/>
            <person name="Wedrychowicz H."/>
        </authorList>
    </citation>
    <scope>NUCLEOTIDE SEQUENCE [LARGE SCALE GENOMIC DNA]</scope>
    <source>
        <strain evidence="2 3">GAS242</strain>
    </source>
</reference>
<dbReference type="InterPro" id="IPR011121">
    <property type="entry name" value="Trp-rich_dom"/>
</dbReference>
<sequence>MSKFITDPQDPFDGLFDTAWAEIYASYLPPALNSSGNLSTSAPLEILTPVLTSEAVESSSAQNGPTSLVALTSGGIIINLLFDAAAMAAPASFRAGIQQAASILTSAISDKITVNIKIDYSGTGGGAAAGPDSGLFESYTSVKADLINNATPGDTIFNALPSGSSIQGQSNVAVWNAQLKLWGLLGANDTTTDDGSATFATDINSNLLVGVALHELTHAMGRVPYGPPYGSQPDIFDLFRFTSSGTRLITGGNTAPAAYFSADGGNTKLADFGQTSDPSDFLNSGVQGPNDPFNEFYTGSTSQTLTTVDKELLDALGFHIAPPVTTVIEAFGSTKLVEVGNNFYLNSISSGSGPELKYGGAVVIAGQFGGWTPIGAEQTAGGYDVAWKIPGADQYTVWSADSNGNYISNIIGVVSGVSFALESLETTFHQDLNGDGTIGVSTSVIEAFGSTSLVGVSNNFYLDSISSGTGPELNYGGAAVVAGQFGGWTPIGAEQTAGGYDVAWKIPGADQYTVWSADSNGNYVSNSIGVVSGVSFALESLETTLHQDLNGDGTIGVFTSVIEAFGSTSLVGVSNNFYLDSISSGTGPELNYGGAAVVAGQFGGWTPIGAEQTAGGYDVAWKIPGADQYTVWSADSNGNYISNIIGVASGASSALESLETTFHQDLNGDGTIGVRTVVMQTDGSTALTQIGNNFYLYSGGTGPELKYAGAAVTAGEFGGWTPIGAVQVSSGYDVAWKDPGTGLYTVWGSDSNGNYQLNLIPAVSGTSTALESLETTFHQDLNGDGMIGIPPSPTSAPLATAGASSDSVMFTGSPSILTLETPSAYSGHIVGFTGDGTLAGSDQIDLPGMNYPTLHSSYTSSTGMLELNDGTSTANLQFVGNYSQDSFKFAGDGSGGFVVYALPTTGQPIPTSAGDGTAAAQVAAISALNVSVAAGQDTFVFAPNFGQVNIANFKPATDTIQISHSVFADVSSLLTATHDDAHGNAIISDAAHDTITIQNVTTAQLLAYQSDFHFV</sequence>
<feature type="domain" description="Tryptophan-rich" evidence="1">
    <location>
        <begin position="452"/>
        <end position="556"/>
    </location>
</feature>
<feature type="domain" description="Tryptophan-rich" evidence="1">
    <location>
        <begin position="690"/>
        <end position="788"/>
    </location>
</feature>
<name>A0A1M5UQQ5_9BRAD</name>
<accession>A0A1M5UQQ5</accession>
<evidence type="ECO:0000313" key="3">
    <source>
        <dbReference type="Proteomes" id="UP000190675"/>
    </source>
</evidence>
<proteinExistence type="predicted"/>
<dbReference type="OrthoDB" id="223957at2"/>
<feature type="domain" description="Tryptophan-rich" evidence="1">
    <location>
        <begin position="569"/>
        <end position="673"/>
    </location>
</feature>